<evidence type="ECO:0000256" key="1">
    <source>
        <dbReference type="SAM" id="Phobius"/>
    </source>
</evidence>
<evidence type="ECO:0000313" key="4">
    <source>
        <dbReference type="Proteomes" id="UP000030765"/>
    </source>
</evidence>
<keyword evidence="1" id="KW-0472">Membrane</keyword>
<keyword evidence="1" id="KW-0812">Transmembrane</keyword>
<dbReference type="Proteomes" id="UP000030765">
    <property type="component" value="Unassembled WGS sequence"/>
</dbReference>
<reference evidence="2 4" key="1">
    <citation type="journal article" date="2014" name="BMC Genomics">
        <title>Genome sequence of Anopheles sinensis provides insight into genetics basis of mosquito competence for malaria parasites.</title>
        <authorList>
            <person name="Zhou D."/>
            <person name="Zhang D."/>
            <person name="Ding G."/>
            <person name="Shi L."/>
            <person name="Hou Q."/>
            <person name="Ye Y."/>
            <person name="Xu Y."/>
            <person name="Zhou H."/>
            <person name="Xiong C."/>
            <person name="Li S."/>
            <person name="Yu J."/>
            <person name="Hong S."/>
            <person name="Yu X."/>
            <person name="Zou P."/>
            <person name="Chen C."/>
            <person name="Chang X."/>
            <person name="Wang W."/>
            <person name="Lv Y."/>
            <person name="Sun Y."/>
            <person name="Ma L."/>
            <person name="Shen B."/>
            <person name="Zhu C."/>
        </authorList>
    </citation>
    <scope>NUCLEOTIDE SEQUENCE [LARGE SCALE GENOMIC DNA]</scope>
</reference>
<dbReference type="VEuPathDB" id="VectorBase:ASIC004499"/>
<dbReference type="AlphaFoldDB" id="A0A084VH34"/>
<dbReference type="EMBL" id="KE524840">
    <property type="protein sequence ID" value="KFB37278.1"/>
    <property type="molecule type" value="Genomic_DNA"/>
</dbReference>
<dbReference type="EnsemblMetazoa" id="ASIC004499-RA">
    <property type="protein sequence ID" value="ASIC004499-PA"/>
    <property type="gene ID" value="ASIC004499"/>
</dbReference>
<proteinExistence type="predicted"/>
<keyword evidence="1" id="KW-1133">Transmembrane helix</keyword>
<accession>A0A084VH34</accession>
<organism evidence="2">
    <name type="scientific">Anopheles sinensis</name>
    <name type="common">Mosquito</name>
    <dbReference type="NCBI Taxonomy" id="74873"/>
    <lineage>
        <taxon>Eukaryota</taxon>
        <taxon>Metazoa</taxon>
        <taxon>Ecdysozoa</taxon>
        <taxon>Arthropoda</taxon>
        <taxon>Hexapoda</taxon>
        <taxon>Insecta</taxon>
        <taxon>Pterygota</taxon>
        <taxon>Neoptera</taxon>
        <taxon>Endopterygota</taxon>
        <taxon>Diptera</taxon>
        <taxon>Nematocera</taxon>
        <taxon>Culicoidea</taxon>
        <taxon>Culicidae</taxon>
        <taxon>Anophelinae</taxon>
        <taxon>Anopheles</taxon>
    </lineage>
</organism>
<dbReference type="EMBL" id="ATLV01013127">
    <property type="status" value="NOT_ANNOTATED_CDS"/>
    <property type="molecule type" value="Genomic_DNA"/>
</dbReference>
<reference evidence="3" key="2">
    <citation type="submission" date="2020-05" db="UniProtKB">
        <authorList>
            <consortium name="EnsemblMetazoa"/>
        </authorList>
    </citation>
    <scope>IDENTIFICATION</scope>
</reference>
<keyword evidence="4" id="KW-1185">Reference proteome</keyword>
<name>A0A084VH34_ANOSI</name>
<feature type="transmembrane region" description="Helical" evidence="1">
    <location>
        <begin position="27"/>
        <end position="47"/>
    </location>
</feature>
<protein>
    <submittedName>
        <fullName evidence="2 3">Uncharacterized protein</fullName>
    </submittedName>
</protein>
<sequence>MEEDTPIQTDEMEVEPETEATNFAPDFVLYIFAYFYTMFQWAVASVIRQFR</sequence>
<gene>
    <name evidence="2" type="ORF">ZHAS_00004499</name>
</gene>
<evidence type="ECO:0000313" key="3">
    <source>
        <dbReference type="EnsemblMetazoa" id="ASIC004499-PA"/>
    </source>
</evidence>
<evidence type="ECO:0000313" key="2">
    <source>
        <dbReference type="EMBL" id="KFB37278.1"/>
    </source>
</evidence>